<dbReference type="InterPro" id="IPR011044">
    <property type="entry name" value="Quino_amine_DH_bsu"/>
</dbReference>
<evidence type="ECO:0000256" key="6">
    <source>
        <dbReference type="ARBA" id="ARBA00047539"/>
    </source>
</evidence>
<keyword evidence="7" id="KW-0007">Acetylation</keyword>
<comment type="catalytic activity">
    <reaction evidence="6 7">
        <text>methanethiol + O2 + H2O = hydrogen sulfide + formaldehyde + H2O2 + H(+)</text>
        <dbReference type="Rhea" id="RHEA:11812"/>
        <dbReference type="ChEBI" id="CHEBI:15377"/>
        <dbReference type="ChEBI" id="CHEBI:15378"/>
        <dbReference type="ChEBI" id="CHEBI:15379"/>
        <dbReference type="ChEBI" id="CHEBI:16007"/>
        <dbReference type="ChEBI" id="CHEBI:16240"/>
        <dbReference type="ChEBI" id="CHEBI:16842"/>
        <dbReference type="ChEBI" id="CHEBI:29919"/>
        <dbReference type="EC" id="1.8.3.4"/>
    </reaction>
</comment>
<sequence>MFQVLHHDSYDPDASLCQVISFNVNKPDLDFLFYPKCIGPCYGPGYASPLDAMRGPREKLMYVVCVLSGTESREPDYLATVDVDPESPCYCQVIHRLCMTHLDDELHHSGWNASISSFGDTGIERNCLILPGLISGRVYVVDTSSDLCAPSLCKIIETREIIKKTNLGFLYRSRCLSSGEVLVSALGDAFGNGRGGLLVLDPETWEVKGSWECPEDGHHGMFDFWYQPRHNVLISAHAGEPKFLISGFSPDNLRKGRYGGHLDVWDLTTHRLLQSIDVGEDSGPIEIRFLHNPNSVHGFVACPLESSIHHFFKTEGGCWVAKKVIQVPNKKVSGWIYPEMPGFTYDIIISLDDRFLYASNWVHGDVRQYDITDPHCPKLVGQVFLGGSLEKGGPVNVLEDLELDCQPDPFVIQGRKLKGGPRALQLSLDGTRLYVTNSVDTPWDKQFYPEMVREGSVMLQLDVDTVKGGLCVNPEFLVDFGHEPCGPARAKGMRYPGGDCTSDIWE</sequence>
<evidence type="ECO:0000256" key="2">
    <source>
        <dbReference type="ARBA" id="ARBA00005606"/>
    </source>
</evidence>
<keyword evidence="7" id="KW-0963">Cytoplasm</keyword>
<evidence type="ECO:0000256" key="4">
    <source>
        <dbReference type="ARBA" id="ARBA00015601"/>
    </source>
</evidence>
<comment type="similarity">
    <text evidence="2 7">Belongs to the selenium-binding protein family.</text>
</comment>
<dbReference type="GO" id="GO:0018549">
    <property type="term" value="F:methanethiol oxidase activity"/>
    <property type="evidence" value="ECO:0007669"/>
    <property type="project" value="UniProtKB-UniRule"/>
</dbReference>
<dbReference type="PANTHER" id="PTHR23300:SF0">
    <property type="entry name" value="METHANETHIOL OXIDASE"/>
    <property type="match status" value="1"/>
</dbReference>
<keyword evidence="7" id="KW-0472">Membrane</keyword>
<evidence type="ECO:0000313" key="8">
    <source>
        <dbReference type="Ensembl" id="ENSACAP00000021558.2"/>
    </source>
</evidence>
<name>H9GVU9_ANOCA</name>
<organism evidence="8 9">
    <name type="scientific">Anolis carolinensis</name>
    <name type="common">Green anole</name>
    <name type="synonym">American chameleon</name>
    <dbReference type="NCBI Taxonomy" id="28377"/>
    <lineage>
        <taxon>Eukaryota</taxon>
        <taxon>Metazoa</taxon>
        <taxon>Chordata</taxon>
        <taxon>Craniata</taxon>
        <taxon>Vertebrata</taxon>
        <taxon>Euteleostomi</taxon>
        <taxon>Lepidosauria</taxon>
        <taxon>Squamata</taxon>
        <taxon>Bifurcata</taxon>
        <taxon>Unidentata</taxon>
        <taxon>Episquamata</taxon>
        <taxon>Toxicofera</taxon>
        <taxon>Iguania</taxon>
        <taxon>Dactyloidae</taxon>
        <taxon>Anolis</taxon>
    </lineage>
</organism>
<keyword evidence="7" id="KW-0539">Nucleus</keyword>
<dbReference type="STRING" id="28377.ENSACAP00000021558"/>
<dbReference type="eggNOG" id="KOG0918">
    <property type="taxonomic scope" value="Eukaryota"/>
</dbReference>
<keyword evidence="7" id="KW-0813">Transport</keyword>
<dbReference type="PANTHER" id="PTHR23300">
    <property type="entry name" value="METHANETHIOL OXIDASE"/>
    <property type="match status" value="1"/>
</dbReference>
<reference evidence="8" key="1">
    <citation type="submission" date="2009-12" db="EMBL/GenBank/DDBJ databases">
        <title>The Genome Sequence of Anolis carolinensis (Green Anole Lizard).</title>
        <authorList>
            <consortium name="The Genome Sequencing Platform"/>
            <person name="Di Palma F."/>
            <person name="Alfoldi J."/>
            <person name="Heiman D."/>
            <person name="Young S."/>
            <person name="Grabherr M."/>
            <person name="Johnson J."/>
            <person name="Lander E.S."/>
            <person name="Lindblad-Toh K."/>
        </authorList>
    </citation>
    <scope>NUCLEOTIDE SEQUENCE [LARGE SCALE GENOMIC DNA]</scope>
    <source>
        <strain evidence="8">JBL SC #1</strain>
    </source>
</reference>
<reference evidence="8" key="2">
    <citation type="submission" date="2025-08" db="UniProtKB">
        <authorList>
            <consortium name="Ensembl"/>
        </authorList>
    </citation>
    <scope>IDENTIFICATION</scope>
</reference>
<dbReference type="GO" id="GO:0008430">
    <property type="term" value="F:selenium binding"/>
    <property type="evidence" value="ECO:0007669"/>
    <property type="project" value="UniProtKB-UniRule"/>
</dbReference>
<keyword evidence="5 7" id="KW-0711">Selenium</keyword>
<dbReference type="InParanoid" id="H9GVU9"/>
<evidence type="ECO:0000256" key="1">
    <source>
        <dbReference type="ARBA" id="ARBA00005177"/>
    </source>
</evidence>
<dbReference type="Ensembl" id="ENSACAT00000025797.2">
    <property type="protein sequence ID" value="ENSACAP00000021558.2"/>
    <property type="gene ID" value="ENSACAG00000027379.3"/>
</dbReference>
<comment type="function">
    <text evidence="7">Catalyzes the oxidation of methanethiol, an organosulfur compound known to be produced in substantial amounts by gut bacteria. Selenium-binding protein which may be involved in the sensing of reactive xenobiotics in the cytoplasm. May be involved in intra-Golgi protein transport.</text>
</comment>
<dbReference type="Pfam" id="PF05694">
    <property type="entry name" value="SBP56"/>
    <property type="match status" value="1"/>
</dbReference>
<evidence type="ECO:0000256" key="3">
    <source>
        <dbReference type="ARBA" id="ARBA00012510"/>
    </source>
</evidence>
<dbReference type="EC" id="1.8.3.4" evidence="3 7"/>
<keyword evidence="7" id="KW-0653">Protein transport</keyword>
<dbReference type="SUPFAM" id="SSF50969">
    <property type="entry name" value="YVTN repeat-like/Quinoprotein amine dehydrogenase"/>
    <property type="match status" value="1"/>
</dbReference>
<dbReference type="InterPro" id="IPR015943">
    <property type="entry name" value="WD40/YVTN_repeat-like_dom_sf"/>
</dbReference>
<reference evidence="8" key="3">
    <citation type="submission" date="2025-09" db="UniProtKB">
        <authorList>
            <consortium name="Ensembl"/>
        </authorList>
    </citation>
    <scope>IDENTIFICATION</scope>
</reference>
<keyword evidence="9" id="KW-1185">Reference proteome</keyword>
<proteinExistence type="inferred from homology"/>
<dbReference type="GO" id="GO:0005829">
    <property type="term" value="C:cytosol"/>
    <property type="evidence" value="ECO:0007669"/>
    <property type="project" value="UniProtKB-SubCell"/>
</dbReference>
<comment type="subcellular location">
    <subcellularLocation>
        <location evidence="7">Nucleus</location>
    </subcellularLocation>
    <subcellularLocation>
        <location evidence="7">Cytoplasm</location>
        <location evidence="7">Cytosol</location>
    </subcellularLocation>
    <subcellularLocation>
        <location evidence="7">Membrane</location>
        <topology evidence="7">Peripheral membrane protein</topology>
    </subcellularLocation>
    <text evidence="7">May associate with Golgi membrane. May associate with the membrane of autophagosomes.</text>
</comment>
<dbReference type="Bgee" id="ENSACAG00000027379">
    <property type="expression patterns" value="Expressed in lung and 1 other cell type or tissue"/>
</dbReference>
<evidence type="ECO:0000256" key="7">
    <source>
        <dbReference type="RuleBase" id="RU369071"/>
    </source>
</evidence>
<dbReference type="GO" id="GO:0015031">
    <property type="term" value="P:protein transport"/>
    <property type="evidence" value="ECO:0007669"/>
    <property type="project" value="UniProtKB-UniRule"/>
</dbReference>
<dbReference type="InterPro" id="IPR008826">
    <property type="entry name" value="Se-bd"/>
</dbReference>
<dbReference type="HOGENOM" id="CLU_032512_0_0_1"/>
<gene>
    <name evidence="8" type="primary">LOC100562973</name>
</gene>
<comment type="pathway">
    <text evidence="1 7">Organosulfur degradation.</text>
</comment>
<keyword evidence="7" id="KW-0560">Oxidoreductase</keyword>
<dbReference type="GeneTree" id="ENSGT00390000014244"/>
<evidence type="ECO:0000256" key="5">
    <source>
        <dbReference type="ARBA" id="ARBA00023266"/>
    </source>
</evidence>
<dbReference type="GO" id="GO:0016020">
    <property type="term" value="C:membrane"/>
    <property type="evidence" value="ECO:0007669"/>
    <property type="project" value="UniProtKB-SubCell"/>
</dbReference>
<dbReference type="GO" id="GO:0005634">
    <property type="term" value="C:nucleus"/>
    <property type="evidence" value="ECO:0007669"/>
    <property type="project" value="UniProtKB-SubCell"/>
</dbReference>
<protein>
    <recommendedName>
        <fullName evidence="4 7">Methanethiol oxidase</fullName>
        <shortName evidence="7">MTO</shortName>
        <ecNumber evidence="3 7">1.8.3.4</ecNumber>
    </recommendedName>
    <alternativeName>
        <fullName evidence="7">Selenium-binding protein 1</fullName>
    </alternativeName>
</protein>
<accession>H9GVU9</accession>
<dbReference type="AlphaFoldDB" id="H9GVU9"/>
<dbReference type="Proteomes" id="UP000001646">
    <property type="component" value="Unplaced"/>
</dbReference>
<evidence type="ECO:0000313" key="9">
    <source>
        <dbReference type="Proteomes" id="UP000001646"/>
    </source>
</evidence>
<dbReference type="Gene3D" id="2.130.10.10">
    <property type="entry name" value="YVTN repeat-like/Quinoprotein amine dehydrogenase"/>
    <property type="match status" value="1"/>
</dbReference>